<organism evidence="12 13">
    <name type="scientific">Lagenidium giganteum</name>
    <dbReference type="NCBI Taxonomy" id="4803"/>
    <lineage>
        <taxon>Eukaryota</taxon>
        <taxon>Sar</taxon>
        <taxon>Stramenopiles</taxon>
        <taxon>Oomycota</taxon>
        <taxon>Peronosporomycetes</taxon>
        <taxon>Pythiales</taxon>
        <taxon>Pythiaceae</taxon>
    </lineage>
</organism>
<dbReference type="PANTHER" id="PTHR42648:SF11">
    <property type="entry name" value="TRANSPOSON TY4-P GAG-POL POLYPROTEIN"/>
    <property type="match status" value="1"/>
</dbReference>
<evidence type="ECO:0000256" key="9">
    <source>
        <dbReference type="ARBA" id="ARBA00023172"/>
    </source>
</evidence>
<dbReference type="GO" id="GO:0016787">
    <property type="term" value="F:hydrolase activity"/>
    <property type="evidence" value="ECO:0007669"/>
    <property type="project" value="UniProtKB-KW"/>
</dbReference>
<comment type="caution">
    <text evidence="12">The sequence shown here is derived from an EMBL/GenBank/DDBJ whole genome shotgun (WGS) entry which is preliminary data.</text>
</comment>
<dbReference type="Gene3D" id="3.30.420.10">
    <property type="entry name" value="Ribonuclease H-like superfamily/Ribonuclease H"/>
    <property type="match status" value="1"/>
</dbReference>
<keyword evidence="8" id="KW-0239">DNA-directed DNA polymerase</keyword>
<accession>A0AAV2Z8X2</accession>
<evidence type="ECO:0000256" key="6">
    <source>
        <dbReference type="ARBA" id="ARBA00022908"/>
    </source>
</evidence>
<dbReference type="GO" id="GO:0004519">
    <property type="term" value="F:endonuclease activity"/>
    <property type="evidence" value="ECO:0007669"/>
    <property type="project" value="UniProtKB-KW"/>
</dbReference>
<keyword evidence="5" id="KW-0460">Magnesium</keyword>
<evidence type="ECO:0000256" key="8">
    <source>
        <dbReference type="ARBA" id="ARBA00022932"/>
    </source>
</evidence>
<evidence type="ECO:0000256" key="10">
    <source>
        <dbReference type="SAM" id="MobiDB-lite"/>
    </source>
</evidence>
<feature type="region of interest" description="Disordered" evidence="10">
    <location>
        <begin position="135"/>
        <end position="158"/>
    </location>
</feature>
<dbReference type="InterPro" id="IPR057670">
    <property type="entry name" value="SH3_retrovirus"/>
</dbReference>
<feature type="domain" description="Retroviral polymerase SH3-like" evidence="11">
    <location>
        <begin position="61"/>
        <end position="121"/>
    </location>
</feature>
<keyword evidence="8" id="KW-0548">Nucleotidyltransferase</keyword>
<keyword evidence="3" id="KW-0255">Endonuclease</keyword>
<dbReference type="GO" id="GO:0003887">
    <property type="term" value="F:DNA-directed DNA polymerase activity"/>
    <property type="evidence" value="ECO:0007669"/>
    <property type="project" value="UniProtKB-KW"/>
</dbReference>
<proteinExistence type="predicted"/>
<feature type="compositionally biased region" description="Pro residues" evidence="10">
    <location>
        <begin position="145"/>
        <end position="157"/>
    </location>
</feature>
<evidence type="ECO:0000313" key="12">
    <source>
        <dbReference type="EMBL" id="DBA02746.1"/>
    </source>
</evidence>
<reference evidence="12" key="1">
    <citation type="submission" date="2022-11" db="EMBL/GenBank/DDBJ databases">
        <authorList>
            <person name="Morgan W.R."/>
            <person name="Tartar A."/>
        </authorList>
    </citation>
    <scope>NUCLEOTIDE SEQUENCE</scope>
    <source>
        <strain evidence="12">ARSEF 373</strain>
    </source>
</reference>
<evidence type="ECO:0000256" key="3">
    <source>
        <dbReference type="ARBA" id="ARBA00022759"/>
    </source>
</evidence>
<dbReference type="PANTHER" id="PTHR42648">
    <property type="entry name" value="TRANSPOSASE, PUTATIVE-RELATED"/>
    <property type="match status" value="1"/>
</dbReference>
<dbReference type="AlphaFoldDB" id="A0AAV2Z8X2"/>
<dbReference type="GO" id="GO:0003676">
    <property type="term" value="F:nucleic acid binding"/>
    <property type="evidence" value="ECO:0007669"/>
    <property type="project" value="InterPro"/>
</dbReference>
<keyword evidence="4" id="KW-0378">Hydrolase</keyword>
<keyword evidence="13" id="KW-1185">Reference proteome</keyword>
<dbReference type="EMBL" id="DAKRPA010000027">
    <property type="protein sequence ID" value="DBA02746.1"/>
    <property type="molecule type" value="Genomic_DNA"/>
</dbReference>
<keyword evidence="1" id="KW-0540">Nuclease</keyword>
<name>A0AAV2Z8X2_9STRA</name>
<dbReference type="Proteomes" id="UP001146120">
    <property type="component" value="Unassembled WGS sequence"/>
</dbReference>
<evidence type="ECO:0000256" key="1">
    <source>
        <dbReference type="ARBA" id="ARBA00022722"/>
    </source>
</evidence>
<keyword evidence="9" id="KW-0233">DNA recombination</keyword>
<evidence type="ECO:0000313" key="13">
    <source>
        <dbReference type="Proteomes" id="UP001146120"/>
    </source>
</evidence>
<evidence type="ECO:0000256" key="7">
    <source>
        <dbReference type="ARBA" id="ARBA00022918"/>
    </source>
</evidence>
<dbReference type="GO" id="GO:0006310">
    <property type="term" value="P:DNA recombination"/>
    <property type="evidence" value="ECO:0007669"/>
    <property type="project" value="UniProtKB-KW"/>
</dbReference>
<sequence length="168" mass="19074">MERVRALLLEGNLPKQLWAECLCHVTTLLNMTPSSTTQARTPYKLWNDRIPSMHYLNVFGCAVYVHIHARYRDELDPRAKLCMYVGIPSQKKGYRLLDLDTHTVVYSRDVTFDETTFPKLENLASPPDTSALPYPARWPVSTPSAPTPLQSPVPHPVLPSVGDLFRQD</sequence>
<keyword evidence="6" id="KW-0229">DNA integration</keyword>
<reference evidence="12" key="2">
    <citation type="journal article" date="2023" name="Microbiol Resour">
        <title>Decontamination and Annotation of the Draft Genome Sequence of the Oomycete Lagenidium giganteum ARSEF 373.</title>
        <authorList>
            <person name="Morgan W.R."/>
            <person name="Tartar A."/>
        </authorList>
    </citation>
    <scope>NUCLEOTIDE SEQUENCE</scope>
    <source>
        <strain evidence="12">ARSEF 373</strain>
    </source>
</reference>
<keyword evidence="7" id="KW-0695">RNA-directed DNA polymerase</keyword>
<protein>
    <recommendedName>
        <fullName evidence="11">Retroviral polymerase SH3-like domain-containing protein</fullName>
    </recommendedName>
</protein>
<dbReference type="GO" id="GO:0046872">
    <property type="term" value="F:metal ion binding"/>
    <property type="evidence" value="ECO:0007669"/>
    <property type="project" value="UniProtKB-KW"/>
</dbReference>
<keyword evidence="2" id="KW-0479">Metal-binding</keyword>
<dbReference type="Pfam" id="PF25597">
    <property type="entry name" value="SH3_retrovirus"/>
    <property type="match status" value="1"/>
</dbReference>
<evidence type="ECO:0000256" key="4">
    <source>
        <dbReference type="ARBA" id="ARBA00022801"/>
    </source>
</evidence>
<keyword evidence="8" id="KW-0808">Transferase</keyword>
<dbReference type="GO" id="GO:0015074">
    <property type="term" value="P:DNA integration"/>
    <property type="evidence" value="ECO:0007669"/>
    <property type="project" value="UniProtKB-KW"/>
</dbReference>
<gene>
    <name evidence="12" type="ORF">N0F65_010674</name>
</gene>
<dbReference type="InterPro" id="IPR039537">
    <property type="entry name" value="Retrotran_Ty1/copia-like"/>
</dbReference>
<dbReference type="GO" id="GO:0003964">
    <property type="term" value="F:RNA-directed DNA polymerase activity"/>
    <property type="evidence" value="ECO:0007669"/>
    <property type="project" value="UniProtKB-KW"/>
</dbReference>
<evidence type="ECO:0000256" key="2">
    <source>
        <dbReference type="ARBA" id="ARBA00022723"/>
    </source>
</evidence>
<evidence type="ECO:0000259" key="11">
    <source>
        <dbReference type="Pfam" id="PF25597"/>
    </source>
</evidence>
<dbReference type="InterPro" id="IPR036397">
    <property type="entry name" value="RNaseH_sf"/>
</dbReference>
<evidence type="ECO:0000256" key="5">
    <source>
        <dbReference type="ARBA" id="ARBA00022842"/>
    </source>
</evidence>